<dbReference type="GO" id="GO:0005524">
    <property type="term" value="F:ATP binding"/>
    <property type="evidence" value="ECO:0007669"/>
    <property type="project" value="InterPro"/>
</dbReference>
<dbReference type="PROSITE" id="PS51657">
    <property type="entry name" value="PSRV_HELICASE"/>
    <property type="match status" value="1"/>
</dbReference>
<name>A0A7T8JIA8_9VIRU</name>
<dbReference type="InterPro" id="IPR027417">
    <property type="entry name" value="P-loop_NTPase"/>
</dbReference>
<evidence type="ECO:0000313" key="2">
    <source>
        <dbReference type="EMBL" id="QQP18802.1"/>
    </source>
</evidence>
<evidence type="ECO:0000259" key="1">
    <source>
        <dbReference type="PROSITE" id="PS51657"/>
    </source>
</evidence>
<reference evidence="2" key="1">
    <citation type="journal article" date="2020" name="Viruses">
        <title>Soybean Thrips (Thysanoptera: Thripidae) Harbor Highly Diverse Populations of Arthropod, Fungal and Plant Viruses.</title>
        <authorList>
            <person name="Thekke-Veetil T."/>
            <person name="Lagos-Kutz D."/>
            <person name="McCoppin N.K."/>
            <person name="Hartman G.L."/>
            <person name="Ju H.K."/>
            <person name="Lim H.S."/>
            <person name="Domier L.L."/>
        </authorList>
    </citation>
    <scope>NUCLEOTIDE SEQUENCE</scope>
</reference>
<organism evidence="2">
    <name type="scientific">Hubei macula-like virus 3</name>
    <dbReference type="NCBI Taxonomy" id="1922924"/>
    <lineage>
        <taxon>Viruses</taxon>
        <taxon>Riboviria</taxon>
    </lineage>
</organism>
<feature type="domain" description="(+)RNA virus helicase C-terminal" evidence="1">
    <location>
        <begin position="407"/>
        <end position="688"/>
    </location>
</feature>
<protein>
    <recommendedName>
        <fullName evidence="1">(+)RNA virus helicase C-terminal domain-containing protein</fullName>
    </recommendedName>
</protein>
<dbReference type="Gene3D" id="3.90.70.100">
    <property type="match status" value="1"/>
</dbReference>
<sequence length="688" mass="76894">MFRPEYKWVDPAAWDNMLRLVAQVGTVKTEVNYNPYAGVYERALRFMNNLYLHLRPSILVTAGSATASWLLSRYGFQASLKIGPVRASFTLLSTAYLGYRTYDFFTQHRRSQYRYEQRVAALYNNQWHLEITRDLKVESYKPRKFDFPPEIPPKVKVPAVEEKPLISAEKPVATESTKAADLAEEIEITTLGPVSETPKPLAKEEVEDLSQFTFAQIHPELRIPHGQCLFPAQKRRDGETAIPYPGVNCCLFEAVATVLGETEVHYYQQLQLILPNAQLNGPQEALNGYSSDHLALLAVINSVRFRVFNANTGDFIMEVGRTSDPDRIIYYSPPCSDRTGHWSSNPTLPSNSLRGGGVSKTAQQLLDFKCEDGSLLPFNTVHHHRVNLKRAAVLNDALIAGTDGVKGSPEFSLGHDAHLGFDTALKHLEPRVVELIHIAGFPGCGKSHPIKTWITRRIKKGPFHFKVLVPTVELHAEWKRDLNLDSHPMKARVATWETGLPRPASVVIIDEIYKLPPGYLDLVLAYTPMASLVVVLGDPCQGHYHSLNASSPTEKMLPEVNYLARYLDMYCLWSHRIPQVVARLLNVHSTSTEEGTIECGRIRDTSTTLVASHNVAAQRDSFDRKYLTMASSQGLTFRHKISIEIDRNVGAISRGVASLPSHAVRRVSISQGTTNCSIPSTGTPCYTL</sequence>
<accession>A0A7T8JIA8</accession>
<dbReference type="InterPro" id="IPR043181">
    <property type="entry name" value="TYMV_endopept_dom"/>
</dbReference>
<dbReference type="Pfam" id="PF01443">
    <property type="entry name" value="Viral_helicase1"/>
    <property type="match status" value="1"/>
</dbReference>
<proteinExistence type="predicted"/>
<dbReference type="SUPFAM" id="SSF52540">
    <property type="entry name" value="P-loop containing nucleoside triphosphate hydrolases"/>
    <property type="match status" value="1"/>
</dbReference>
<dbReference type="PROSITE" id="PS51738">
    <property type="entry name" value="PEPTIDASE_C21"/>
    <property type="match status" value="1"/>
</dbReference>
<dbReference type="InterPro" id="IPR027351">
    <property type="entry name" value="(+)RNA_virus_helicase_core_dom"/>
</dbReference>
<dbReference type="Gene3D" id="3.40.50.300">
    <property type="entry name" value="P-loop containing nucleotide triphosphate hydrolases"/>
    <property type="match status" value="1"/>
</dbReference>
<dbReference type="EMBL" id="MT240795">
    <property type="protein sequence ID" value="QQP18802.1"/>
    <property type="molecule type" value="Genomic_RNA"/>
</dbReference>